<feature type="transmembrane region" description="Helical" evidence="1">
    <location>
        <begin position="150"/>
        <end position="169"/>
    </location>
</feature>
<keyword evidence="1" id="KW-0812">Transmembrane</keyword>
<feature type="transmembrane region" description="Helical" evidence="1">
    <location>
        <begin position="76"/>
        <end position="109"/>
    </location>
</feature>
<reference evidence="2 3" key="1">
    <citation type="submission" date="2009-06" db="EMBL/GenBank/DDBJ databases">
        <title>The Genome Sequence of Lactobacillus coleohominis strain 101-4-CHN.</title>
        <authorList>
            <consortium name="The Broad Institute Genome Sequencing Platform"/>
            <person name="Ward D."/>
            <person name="Young S.K."/>
            <person name="Zeng Q."/>
            <person name="Koehrsen M."/>
            <person name="Alvarado L."/>
            <person name="Berlin A."/>
            <person name="Borenstein D."/>
            <person name="Chen Z."/>
            <person name="Engels R."/>
            <person name="Freedman E."/>
            <person name="Gellesch M."/>
            <person name="Goldberg J."/>
            <person name="Griggs A."/>
            <person name="Gujja S."/>
            <person name="Heiman D."/>
            <person name="Hepburn T."/>
            <person name="Howarth C."/>
            <person name="Jen D."/>
            <person name="Larson L."/>
            <person name="Lewis B."/>
            <person name="Mehta T."/>
            <person name="Park D."/>
            <person name="Pearson M."/>
            <person name="Roberts A."/>
            <person name="Saif S."/>
            <person name="Shea T."/>
            <person name="Shenoy N."/>
            <person name="Sisk P."/>
            <person name="Stolte C."/>
            <person name="Sykes S."/>
            <person name="Walk T."/>
            <person name="White J."/>
            <person name="Yandava C."/>
            <person name="Liu Y."/>
            <person name="Xu Q."/>
            <person name="Lander E."/>
            <person name="Nusbaum C."/>
            <person name="Galagan J."/>
            <person name="Birren B."/>
        </authorList>
    </citation>
    <scope>NUCLEOTIDE SEQUENCE [LARGE SCALE GENOMIC DNA]</scope>
    <source>
        <strain evidence="2 3">101-4-CHN</strain>
    </source>
</reference>
<feature type="transmembrane region" description="Helical" evidence="1">
    <location>
        <begin position="51"/>
        <end position="70"/>
    </location>
</feature>
<evidence type="ECO:0000313" key="3">
    <source>
        <dbReference type="Proteomes" id="UP000003987"/>
    </source>
</evidence>
<keyword evidence="3" id="KW-1185">Reference proteome</keyword>
<evidence type="ECO:0000256" key="1">
    <source>
        <dbReference type="SAM" id="Phobius"/>
    </source>
</evidence>
<keyword evidence="1" id="KW-0472">Membrane</keyword>
<organism evidence="2 3">
    <name type="scientific">Limosilactobacillus coleohominis 101-4-CHN</name>
    <dbReference type="NCBI Taxonomy" id="575594"/>
    <lineage>
        <taxon>Bacteria</taxon>
        <taxon>Bacillati</taxon>
        <taxon>Bacillota</taxon>
        <taxon>Bacilli</taxon>
        <taxon>Lactobacillales</taxon>
        <taxon>Lactobacillaceae</taxon>
        <taxon>Limosilactobacillus</taxon>
    </lineage>
</organism>
<proteinExistence type="predicted"/>
<feature type="transmembrane region" description="Helical" evidence="1">
    <location>
        <begin position="176"/>
        <end position="192"/>
    </location>
</feature>
<dbReference type="EMBL" id="GG698802">
    <property type="protein sequence ID" value="EEU31189.1"/>
    <property type="molecule type" value="Genomic_DNA"/>
</dbReference>
<feature type="transmembrane region" description="Helical" evidence="1">
    <location>
        <begin position="121"/>
        <end position="144"/>
    </location>
</feature>
<gene>
    <name evidence="2" type="ORF">HMPREF0501_00594</name>
</gene>
<dbReference type="RefSeq" id="WP_006916390.1">
    <property type="nucleotide sequence ID" value="NZ_GG698802.1"/>
</dbReference>
<dbReference type="AlphaFoldDB" id="C7XTL6"/>
<dbReference type="OrthoDB" id="2289754at2"/>
<feature type="transmembrane region" description="Helical" evidence="1">
    <location>
        <begin position="223"/>
        <end position="240"/>
    </location>
</feature>
<feature type="transmembrane region" description="Helical" evidence="1">
    <location>
        <begin position="198"/>
        <end position="216"/>
    </location>
</feature>
<sequence>MWGLIKRQFHEINWKDLVPTTFILLISWSDAPFTYAIGVQGSHFTTNMGMLLMYEVCIGLVVPMLIYHRFGSTLSLIPLAASACFAIMGFSKNLILLSLLLLLPLFLLIIQLPSMDFQNTFGLITFGLLLMFTVSVACAYASLHFISWEIISYLLPVMASTWFYLAPFFLQNVRQYKLKVTILALILLIFILSRPLHLTIYLAIATIVATWFVMIAKARQQQSLILYCLAQMVVIVLVYWS</sequence>
<protein>
    <submittedName>
        <fullName evidence="2">Uncharacterized protein</fullName>
    </submittedName>
</protein>
<dbReference type="Proteomes" id="UP000003987">
    <property type="component" value="Unassembled WGS sequence"/>
</dbReference>
<keyword evidence="1" id="KW-1133">Transmembrane helix</keyword>
<evidence type="ECO:0000313" key="2">
    <source>
        <dbReference type="EMBL" id="EEU31189.1"/>
    </source>
</evidence>
<dbReference type="HOGENOM" id="CLU_1150715_0_0_9"/>
<dbReference type="eggNOG" id="ENOG50309HG">
    <property type="taxonomic scope" value="Bacteria"/>
</dbReference>
<accession>C7XTL6</accession>
<name>C7XTL6_9LACO</name>